<feature type="transmembrane region" description="Helical" evidence="8">
    <location>
        <begin position="278"/>
        <end position="298"/>
    </location>
</feature>
<dbReference type="PANTHER" id="PTHR42002">
    <property type="entry name" value="ANAEROBIC C4-DICARBOXYLATE TRANSPORTER DCUC-RELATED"/>
    <property type="match status" value="1"/>
</dbReference>
<evidence type="ECO:0000256" key="3">
    <source>
        <dbReference type="ARBA" id="ARBA00022448"/>
    </source>
</evidence>
<name>A0A6G2CHA2_9FIRM</name>
<dbReference type="NCBIfam" id="TIGR00771">
    <property type="entry name" value="DcuC"/>
    <property type="match status" value="1"/>
</dbReference>
<protein>
    <submittedName>
        <fullName evidence="10">C4-dicarboxylate ABC transporter</fullName>
    </submittedName>
</protein>
<dbReference type="PANTHER" id="PTHR42002:SF2">
    <property type="entry name" value="ANAEROBIC C4-DICARBOXYLATE TRANSPORTER DCUC-RELATED"/>
    <property type="match status" value="1"/>
</dbReference>
<comment type="similarity">
    <text evidence="2">Belongs to the DcuC/DcuD transporter (TC 2.A.61) family.</text>
</comment>
<feature type="transmembrane region" description="Helical" evidence="8">
    <location>
        <begin position="12"/>
        <end position="30"/>
    </location>
</feature>
<keyword evidence="4" id="KW-1003">Cell membrane</keyword>
<feature type="transmembrane region" description="Helical" evidence="8">
    <location>
        <begin position="352"/>
        <end position="373"/>
    </location>
</feature>
<dbReference type="EMBL" id="WMQE01000008">
    <property type="protein sequence ID" value="MTK20764.1"/>
    <property type="molecule type" value="Genomic_DNA"/>
</dbReference>
<feature type="transmembrane region" description="Helical" evidence="8">
    <location>
        <begin position="380"/>
        <end position="404"/>
    </location>
</feature>
<evidence type="ECO:0000313" key="11">
    <source>
        <dbReference type="Proteomes" id="UP000487649"/>
    </source>
</evidence>
<dbReference type="OrthoDB" id="1674075at2"/>
<evidence type="ECO:0000256" key="8">
    <source>
        <dbReference type="SAM" id="Phobius"/>
    </source>
</evidence>
<feature type="transmembrane region" description="Helical" evidence="8">
    <location>
        <begin position="37"/>
        <end position="58"/>
    </location>
</feature>
<evidence type="ECO:0000256" key="5">
    <source>
        <dbReference type="ARBA" id="ARBA00022692"/>
    </source>
</evidence>
<dbReference type="AlphaFoldDB" id="A0A6G2CHA2"/>
<feature type="transmembrane region" description="Helical" evidence="8">
    <location>
        <begin position="253"/>
        <end position="272"/>
    </location>
</feature>
<comment type="subcellular location">
    <subcellularLocation>
        <location evidence="1">Cell membrane</location>
        <topology evidence="1">Multi-pass membrane protein</topology>
    </subcellularLocation>
</comment>
<keyword evidence="6 8" id="KW-1133">Transmembrane helix</keyword>
<evidence type="ECO:0000313" key="10">
    <source>
        <dbReference type="EMBL" id="MTL94445.1"/>
    </source>
</evidence>
<dbReference type="Proteomes" id="UP000487649">
    <property type="component" value="Unassembled WGS sequence"/>
</dbReference>
<evidence type="ECO:0000256" key="7">
    <source>
        <dbReference type="ARBA" id="ARBA00023136"/>
    </source>
</evidence>
<dbReference type="GO" id="GO:0005886">
    <property type="term" value="C:plasma membrane"/>
    <property type="evidence" value="ECO:0007669"/>
    <property type="project" value="UniProtKB-SubCell"/>
</dbReference>
<comment type="caution">
    <text evidence="10">The sequence shown here is derived from an EMBL/GenBank/DDBJ whole genome shotgun (WGS) entry which is preliminary data.</text>
</comment>
<feature type="transmembrane region" description="Helical" evidence="8">
    <location>
        <begin position="416"/>
        <end position="435"/>
    </location>
</feature>
<keyword evidence="5 8" id="KW-0812">Transmembrane</keyword>
<organism evidence="10">
    <name type="scientific">Turicibacter sanguinis</name>
    <dbReference type="NCBI Taxonomy" id="154288"/>
    <lineage>
        <taxon>Bacteria</taxon>
        <taxon>Bacillati</taxon>
        <taxon>Bacillota</taxon>
        <taxon>Erysipelotrichia</taxon>
        <taxon>Erysipelotrichales</taxon>
        <taxon>Turicibacteraceae</taxon>
        <taxon>Turicibacter</taxon>
    </lineage>
</organism>
<keyword evidence="3" id="KW-0813">Transport</keyword>
<accession>A0A6G2CHA2</accession>
<evidence type="ECO:0000256" key="1">
    <source>
        <dbReference type="ARBA" id="ARBA00004651"/>
    </source>
</evidence>
<keyword evidence="7 8" id="KW-0472">Membrane</keyword>
<dbReference type="Pfam" id="PF03606">
    <property type="entry name" value="DcuC"/>
    <property type="match status" value="1"/>
</dbReference>
<evidence type="ECO:0000313" key="9">
    <source>
        <dbReference type="EMBL" id="MTK20764.1"/>
    </source>
</evidence>
<reference evidence="10 11" key="1">
    <citation type="journal article" date="2019" name="Nat. Med.">
        <title>A library of human gut bacterial isolates paired with longitudinal multiomics data enables mechanistic microbiome research.</title>
        <authorList>
            <person name="Poyet M."/>
            <person name="Groussin M."/>
            <person name="Gibbons S.M."/>
            <person name="Avila-Pacheco J."/>
            <person name="Jiang X."/>
            <person name="Kearney S.M."/>
            <person name="Perrotta A.R."/>
            <person name="Berdy B."/>
            <person name="Zhao S."/>
            <person name="Lieberman T.D."/>
            <person name="Swanson P.K."/>
            <person name="Smith M."/>
            <person name="Roesemann S."/>
            <person name="Alexander J.E."/>
            <person name="Rich S.A."/>
            <person name="Livny J."/>
            <person name="Vlamakis H."/>
            <person name="Clish C."/>
            <person name="Bullock K."/>
            <person name="Deik A."/>
            <person name="Scott J."/>
            <person name="Pierce K.A."/>
            <person name="Xavier R.J."/>
            <person name="Alm E.J."/>
        </authorList>
    </citation>
    <scope>NUCLEOTIDE SEQUENCE</scope>
    <source>
        <strain evidence="10">BIOML-A179</strain>
        <strain evidence="9 11">BIOML-A198</strain>
    </source>
</reference>
<feature type="transmembrane region" description="Helical" evidence="8">
    <location>
        <begin position="206"/>
        <end position="225"/>
    </location>
</feature>
<dbReference type="NCBIfam" id="NF037994">
    <property type="entry name" value="DcuC_1"/>
    <property type="match status" value="1"/>
</dbReference>
<gene>
    <name evidence="10" type="ORF">GMA64_07890</name>
    <name evidence="9" type="ORF">GMA92_04840</name>
</gene>
<evidence type="ECO:0000256" key="2">
    <source>
        <dbReference type="ARBA" id="ARBA00005275"/>
    </source>
</evidence>
<evidence type="ECO:0000256" key="4">
    <source>
        <dbReference type="ARBA" id="ARBA00022475"/>
    </source>
</evidence>
<dbReference type="InterPro" id="IPR004669">
    <property type="entry name" value="C4_dicarb_anaerob_car"/>
</dbReference>
<sequence>MLTTCKGKGEKMSELIIALIVIILAAYLIKKKYDIKLVMFGSGILLMLSALLMNKVILPSESSSGVPFFDIFKVMGNLFTKQLSGASFTLLLLFGYTAYMKAIRADEKTVSVLSAPLKHIKIKALLIPIFYLIGNFLCIIIPSSSSLSVMLMATAFPILTSAGVSPLAVGAVIATSATIAPTPLGADNLLASEALGLPVTDYVFNYHAKISIPIILMMAIVHFIWQKRQDHLERSEITSTLPKLKEVTDQLPMFYAILPMLPLLLMLIFYFVSDVNLGISEVIFFSLMVSILCEVIRMRSFQKGTAEIQAFFNGMGVGLTTVVAQVVAALTFVEGLKILGVIDLMGEVINHLNAAGLMLTLAFCLLALFVGLLSGSGLAIFYAFVELMPSFAESVGISAISLAIPMQFVSHLVKSISPVSPTVIIISSMMNVSPVRLIKRTIVPVLVGMVLSIVLTYVIL</sequence>
<proteinExistence type="inferred from homology"/>
<dbReference type="InterPro" id="IPR018385">
    <property type="entry name" value="C4_dicarb_anaerob_car-like"/>
</dbReference>
<feature type="transmembrane region" description="Helical" evidence="8">
    <location>
        <begin position="442"/>
        <end position="459"/>
    </location>
</feature>
<feature type="transmembrane region" description="Helical" evidence="8">
    <location>
        <begin position="78"/>
        <end position="99"/>
    </location>
</feature>
<evidence type="ECO:0000256" key="6">
    <source>
        <dbReference type="ARBA" id="ARBA00022989"/>
    </source>
</evidence>
<feature type="transmembrane region" description="Helical" evidence="8">
    <location>
        <begin position="310"/>
        <end position="332"/>
    </location>
</feature>
<dbReference type="EMBL" id="WMQV01000015">
    <property type="protein sequence ID" value="MTL94445.1"/>
    <property type="molecule type" value="Genomic_DNA"/>
</dbReference>
<feature type="transmembrane region" description="Helical" evidence="8">
    <location>
        <begin position="120"/>
        <end position="142"/>
    </location>
</feature>
<dbReference type="GO" id="GO:0015556">
    <property type="term" value="F:C4-dicarboxylate transmembrane transporter activity"/>
    <property type="evidence" value="ECO:0007669"/>
    <property type="project" value="InterPro"/>
</dbReference>